<keyword evidence="4 6" id="KW-0472">Membrane</keyword>
<dbReference type="PROSITE" id="PS51469">
    <property type="entry name" value="SUN"/>
    <property type="match status" value="1"/>
</dbReference>
<evidence type="ECO:0000256" key="4">
    <source>
        <dbReference type="ARBA" id="ARBA00023136"/>
    </source>
</evidence>
<reference evidence="8 9" key="1">
    <citation type="submission" date="2021-04" db="EMBL/GenBank/DDBJ databases">
        <authorList>
            <person name="Bliznina A."/>
        </authorList>
    </citation>
    <scope>NUCLEOTIDE SEQUENCE [LARGE SCALE GENOMIC DNA]</scope>
</reference>
<protein>
    <submittedName>
        <fullName evidence="8">Oidioi.mRNA.OKI2018_I69.chr2.g6618.t1.cds</fullName>
    </submittedName>
</protein>
<dbReference type="PANTHER" id="PTHR12911">
    <property type="entry name" value="SAD1/UNC-84-LIKE PROTEIN-RELATED"/>
    <property type="match status" value="1"/>
</dbReference>
<dbReference type="PANTHER" id="PTHR12911:SF8">
    <property type="entry name" value="KLAROID PROTEIN-RELATED"/>
    <property type="match status" value="1"/>
</dbReference>
<organism evidence="8 9">
    <name type="scientific">Oikopleura dioica</name>
    <name type="common">Tunicate</name>
    <dbReference type="NCBI Taxonomy" id="34765"/>
    <lineage>
        <taxon>Eukaryota</taxon>
        <taxon>Metazoa</taxon>
        <taxon>Chordata</taxon>
        <taxon>Tunicata</taxon>
        <taxon>Appendicularia</taxon>
        <taxon>Copelata</taxon>
        <taxon>Oikopleuridae</taxon>
        <taxon>Oikopleura</taxon>
    </lineage>
</organism>
<evidence type="ECO:0000256" key="2">
    <source>
        <dbReference type="ARBA" id="ARBA00022692"/>
    </source>
</evidence>
<feature type="domain" description="SUN" evidence="7">
    <location>
        <begin position="358"/>
        <end position="517"/>
    </location>
</feature>
<feature type="transmembrane region" description="Helical" evidence="6">
    <location>
        <begin position="163"/>
        <end position="180"/>
    </location>
</feature>
<evidence type="ECO:0000256" key="5">
    <source>
        <dbReference type="SAM" id="MobiDB-lite"/>
    </source>
</evidence>
<feature type="region of interest" description="Disordered" evidence="5">
    <location>
        <begin position="103"/>
        <end position="137"/>
    </location>
</feature>
<name>A0ABN7T3M2_OIKDI</name>
<comment type="subcellular location">
    <subcellularLocation>
        <location evidence="1">Membrane</location>
    </subcellularLocation>
</comment>
<dbReference type="Pfam" id="PF07738">
    <property type="entry name" value="Sad1_UNC"/>
    <property type="match status" value="1"/>
</dbReference>
<evidence type="ECO:0000256" key="1">
    <source>
        <dbReference type="ARBA" id="ARBA00004370"/>
    </source>
</evidence>
<dbReference type="InterPro" id="IPR012919">
    <property type="entry name" value="SUN_dom"/>
</dbReference>
<gene>
    <name evidence="8" type="ORF">OKIOD_LOCUS15383</name>
</gene>
<evidence type="ECO:0000259" key="7">
    <source>
        <dbReference type="PROSITE" id="PS51469"/>
    </source>
</evidence>
<dbReference type="Gene3D" id="2.60.120.260">
    <property type="entry name" value="Galactose-binding domain-like"/>
    <property type="match status" value="1"/>
</dbReference>
<evidence type="ECO:0000313" key="9">
    <source>
        <dbReference type="Proteomes" id="UP001158576"/>
    </source>
</evidence>
<keyword evidence="3 6" id="KW-1133">Transmembrane helix</keyword>
<proteinExistence type="predicted"/>
<dbReference type="EMBL" id="OU015567">
    <property type="protein sequence ID" value="CAG5112398.1"/>
    <property type="molecule type" value="Genomic_DNA"/>
</dbReference>
<dbReference type="Proteomes" id="UP001158576">
    <property type="component" value="Chromosome 2"/>
</dbReference>
<sequence length="518" mass="59576">MDTPRRITRSLSRQSLDCTARSEITYVTDTLSRKRKNRNKQQQDTVFNDTVSCFEFGDNAIRRNMRQMPAIPDASPEQQIFEPFDLPLRNNRKKEEPVELCQAPFPSARPQNQENNNADLSEKDSQDEPVDTQEEIEKNHLRKISEIITNMYRIGKYIIDSKWFSHAITVILLLLAVQYINNSEKKIIQSEPAHQSRMEKEINNLRHELESYAIKSKESYSMELKNCLKVASDIRTEMGAHVLSLEDKLRQTQSELSLYVGRLQQDVKELLNFKNDTAQSVKIRFDHWIKDEYKSDEFKAVVEEQIDRKTKKGSIFDSLGSFGSSAKLEDVEALISAKLRQYHEDKTGQMDFALSSNGGSILEHRCTASKHDHSRYWRILGLSVMHFHNQPTRAIEDDTSPGNCWAFDGARGHLTIKLGKPVMVTSITVEHIPTNLSPTGSISAPRAFTVSAMNNENDLVGHELGQWEYNINDHPIQTFNVMRKMHFPSGIIDFRFESNWGGSYTCIYRVRVHGDPFD</sequence>
<accession>A0ABN7T3M2</accession>
<keyword evidence="9" id="KW-1185">Reference proteome</keyword>
<feature type="compositionally biased region" description="Polar residues" evidence="5">
    <location>
        <begin position="109"/>
        <end position="119"/>
    </location>
</feature>
<keyword evidence="2 6" id="KW-0812">Transmembrane</keyword>
<dbReference type="InterPro" id="IPR045119">
    <property type="entry name" value="SUN1-5"/>
</dbReference>
<evidence type="ECO:0000313" key="8">
    <source>
        <dbReference type="EMBL" id="CAG5112398.1"/>
    </source>
</evidence>
<evidence type="ECO:0000256" key="6">
    <source>
        <dbReference type="SAM" id="Phobius"/>
    </source>
</evidence>
<evidence type="ECO:0000256" key="3">
    <source>
        <dbReference type="ARBA" id="ARBA00022989"/>
    </source>
</evidence>